<feature type="domain" description="Galectin" evidence="4">
    <location>
        <begin position="34"/>
        <end position="170"/>
    </location>
</feature>
<dbReference type="InterPro" id="IPR013320">
    <property type="entry name" value="ConA-like_dom_sf"/>
</dbReference>
<proteinExistence type="predicted"/>
<dbReference type="FunFam" id="2.60.120.200:FF:000124">
    <property type="entry name" value="Galectin-4"/>
    <property type="match status" value="1"/>
</dbReference>
<dbReference type="InterPro" id="IPR001079">
    <property type="entry name" value="Galectin_CRD"/>
</dbReference>
<dbReference type="Pfam" id="PF00337">
    <property type="entry name" value="Gal-bind_lectin"/>
    <property type="match status" value="2"/>
</dbReference>
<keyword evidence="5" id="KW-1185">Reference proteome</keyword>
<reference evidence="6" key="1">
    <citation type="submission" date="2016-11" db="UniProtKB">
        <authorList>
            <consortium name="WormBaseParasite"/>
        </authorList>
    </citation>
    <scope>IDENTIFICATION</scope>
</reference>
<dbReference type="CDD" id="cd00070">
    <property type="entry name" value="GLECT"/>
    <property type="match status" value="2"/>
</dbReference>
<dbReference type="Gene3D" id="2.60.120.200">
    <property type="match status" value="2"/>
</dbReference>
<evidence type="ECO:0000256" key="2">
    <source>
        <dbReference type="ARBA" id="ARBA00022737"/>
    </source>
</evidence>
<evidence type="ECO:0000313" key="5">
    <source>
        <dbReference type="Proteomes" id="UP000095283"/>
    </source>
</evidence>
<sequence>MTSLLRRLFGPKRKIQTRKDSITGRNKSFPVPYLSRLEGNQLQPGQSLIVRGFITGRQEFLVNLTAGPRVEIEADGETLDNRLLSIRANCSKGKVYFNACINGEWGKEGSIRQSWSIGDEFDLRVRCFEDQFHIFVEHKLVAKFAHYIPMSNISHIYVTGDVQLYTVSWEGKFYQIPYSADIPGNFYPGRKLFVSGIVGKRAKHFSVDFVAGNDIAFSFNPRFSEKKVIRNSRIGGKWSKAERNGESGFPLKRKNTFDLLIFCEDSKFMVFVNDCFFTAFEHRLPCSQIDKLTIEGDVELLGVHLK</sequence>
<dbReference type="SMART" id="SM00908">
    <property type="entry name" value="Gal-bind_lectin"/>
    <property type="match status" value="2"/>
</dbReference>
<keyword evidence="1 3" id="KW-0430">Lectin</keyword>
<dbReference type="PROSITE" id="PS51304">
    <property type="entry name" value="GALECTIN"/>
    <property type="match status" value="2"/>
</dbReference>
<organism evidence="5 6">
    <name type="scientific">Heterorhabditis bacteriophora</name>
    <name type="common">Entomopathogenic nematode worm</name>
    <dbReference type="NCBI Taxonomy" id="37862"/>
    <lineage>
        <taxon>Eukaryota</taxon>
        <taxon>Metazoa</taxon>
        <taxon>Ecdysozoa</taxon>
        <taxon>Nematoda</taxon>
        <taxon>Chromadorea</taxon>
        <taxon>Rhabditida</taxon>
        <taxon>Rhabditina</taxon>
        <taxon>Rhabditomorpha</taxon>
        <taxon>Strongyloidea</taxon>
        <taxon>Heterorhabditidae</taxon>
        <taxon>Heterorhabditis</taxon>
    </lineage>
</organism>
<dbReference type="WBParaSite" id="Hba_16000">
    <property type="protein sequence ID" value="Hba_16000"/>
    <property type="gene ID" value="Hba_16000"/>
</dbReference>
<dbReference type="FunFam" id="2.60.120.200:FF:000261">
    <property type="entry name" value="Galectin"/>
    <property type="match status" value="1"/>
</dbReference>
<dbReference type="SUPFAM" id="SSF49899">
    <property type="entry name" value="Concanavalin A-like lectins/glucanases"/>
    <property type="match status" value="2"/>
</dbReference>
<evidence type="ECO:0000256" key="3">
    <source>
        <dbReference type="RuleBase" id="RU102079"/>
    </source>
</evidence>
<keyword evidence="2" id="KW-0677">Repeat</keyword>
<dbReference type="Proteomes" id="UP000095283">
    <property type="component" value="Unplaced"/>
</dbReference>
<dbReference type="AlphaFoldDB" id="A0A1I7XF89"/>
<evidence type="ECO:0000313" key="6">
    <source>
        <dbReference type="WBParaSite" id="Hba_16000"/>
    </source>
</evidence>
<dbReference type="SMART" id="SM00276">
    <property type="entry name" value="GLECT"/>
    <property type="match status" value="2"/>
</dbReference>
<dbReference type="PANTHER" id="PTHR11346:SF189">
    <property type="entry name" value="GALECTIN"/>
    <property type="match status" value="1"/>
</dbReference>
<dbReference type="PANTHER" id="PTHR11346">
    <property type="entry name" value="GALECTIN"/>
    <property type="match status" value="1"/>
</dbReference>
<dbReference type="GO" id="GO:0030246">
    <property type="term" value="F:carbohydrate binding"/>
    <property type="evidence" value="ECO:0007669"/>
    <property type="project" value="UniProtKB-UniRule"/>
</dbReference>
<feature type="domain" description="Galectin" evidence="4">
    <location>
        <begin position="178"/>
        <end position="306"/>
    </location>
</feature>
<name>A0A1I7XF89_HETBA</name>
<evidence type="ECO:0000259" key="4">
    <source>
        <dbReference type="PROSITE" id="PS51304"/>
    </source>
</evidence>
<accession>A0A1I7XF89</accession>
<protein>
    <recommendedName>
        <fullName evidence="3">Galectin</fullName>
    </recommendedName>
</protein>
<dbReference type="InterPro" id="IPR044156">
    <property type="entry name" value="Galectin-like"/>
</dbReference>
<evidence type="ECO:0000256" key="1">
    <source>
        <dbReference type="ARBA" id="ARBA00022734"/>
    </source>
</evidence>